<dbReference type="SMART" id="SM00320">
    <property type="entry name" value="WD40"/>
    <property type="match status" value="3"/>
</dbReference>
<evidence type="ECO:0000313" key="9">
    <source>
        <dbReference type="Proteomes" id="UP001642405"/>
    </source>
</evidence>
<organism evidence="8 9">
    <name type="scientific">Sporothrix curviconia</name>
    <dbReference type="NCBI Taxonomy" id="1260050"/>
    <lineage>
        <taxon>Eukaryota</taxon>
        <taxon>Fungi</taxon>
        <taxon>Dikarya</taxon>
        <taxon>Ascomycota</taxon>
        <taxon>Pezizomycotina</taxon>
        <taxon>Sordariomycetes</taxon>
        <taxon>Sordariomycetidae</taxon>
        <taxon>Ophiostomatales</taxon>
        <taxon>Ophiostomataceae</taxon>
        <taxon>Sporothrix</taxon>
    </lineage>
</organism>
<dbReference type="EMBL" id="CAWUHB010000021">
    <property type="protein sequence ID" value="CAK7220871.1"/>
    <property type="molecule type" value="Genomic_DNA"/>
</dbReference>
<dbReference type="Pfam" id="PF00400">
    <property type="entry name" value="WD40"/>
    <property type="match status" value="2"/>
</dbReference>
<comment type="caution">
    <text evidence="8">The sequence shown here is derived from an EMBL/GenBank/DDBJ whole genome shotgun (WGS) entry which is preliminary data.</text>
</comment>
<keyword evidence="4" id="KW-0805">Transcription regulation</keyword>
<keyword evidence="3" id="KW-0677">Repeat</keyword>
<dbReference type="PROSITE" id="PS50082">
    <property type="entry name" value="WD_REPEATS_2"/>
    <property type="match status" value="1"/>
</dbReference>
<keyword evidence="2 6" id="KW-0853">WD repeat</keyword>
<accession>A0ABP0BMY3</accession>
<evidence type="ECO:0000256" key="5">
    <source>
        <dbReference type="ARBA" id="ARBA00023163"/>
    </source>
</evidence>
<dbReference type="PANTHER" id="PTHR10253">
    <property type="entry name" value="POLYCOMB PROTEIN"/>
    <property type="match status" value="1"/>
</dbReference>
<dbReference type="Gene3D" id="2.130.10.10">
    <property type="entry name" value="YVTN repeat-like/Quinoprotein amine dehydrogenase"/>
    <property type="match status" value="1"/>
</dbReference>
<comment type="similarity">
    <text evidence="1">Belongs to the WD repeat ESC family.</text>
</comment>
<evidence type="ECO:0000256" key="7">
    <source>
        <dbReference type="SAM" id="MobiDB-lite"/>
    </source>
</evidence>
<dbReference type="PROSITE" id="PS50294">
    <property type="entry name" value="WD_REPEATS_REGION"/>
    <property type="match status" value="1"/>
</dbReference>
<dbReference type="InterPro" id="IPR051243">
    <property type="entry name" value="PcG_WD-repeat"/>
</dbReference>
<feature type="region of interest" description="Disordered" evidence="7">
    <location>
        <begin position="409"/>
        <end position="470"/>
    </location>
</feature>
<evidence type="ECO:0000256" key="3">
    <source>
        <dbReference type="ARBA" id="ARBA00022737"/>
    </source>
</evidence>
<dbReference type="InterPro" id="IPR015943">
    <property type="entry name" value="WD40/YVTN_repeat-like_dom_sf"/>
</dbReference>
<keyword evidence="9" id="KW-1185">Reference proteome</keyword>
<feature type="repeat" description="WD" evidence="6">
    <location>
        <begin position="104"/>
        <end position="139"/>
    </location>
</feature>
<evidence type="ECO:0000256" key="4">
    <source>
        <dbReference type="ARBA" id="ARBA00023015"/>
    </source>
</evidence>
<keyword evidence="5" id="KW-0804">Transcription</keyword>
<gene>
    <name evidence="8" type="ORF">SCUCBS95973_004304</name>
</gene>
<sequence>MAPALPPEWELPRLRYSLNFEDTNRNSDDAYSDTEFFDVKFYPYNPPGSNPVFAAVSKRHEGALNCSCTWARDPVTERALLCVAGRDAKVKVYNIRDGEAVTSFVGHGGEINDLATSPTNPHLIVSASDDTTVRLWSLDPVHKEQPCVCLLGGEGHSWNLLSVAFHDTGRYVISAGHDQVINLVSVGIGKGDFEKIVTPIVQLTLAQWTLPDIPNEHLEVPIIVHFPHFSTSEIHTGLIDCVSFYGDLILSRACLEDVIVLWRIEGFDSTAKPPSPEQAPSNQDATKLTRSTFHVPLITSPPSAGASAGFPSGALAASTPPYTRLLQLHTPGCGPQFFMRFGLFNLEGHHPMLAFCNATAKIFFWDFTCFSAYRQFMAANHRRERQKNIPGQVDEGPVPRPPWLRIVVPRKRPTGNSGTNGGYSAGGRRLRETPSGLGLMERAGAGEGSDRESSVVSGAVGPGGTTAGGAAASVAASTTASALPPVANAAAAATAATTDSAAAAAAATGTATTESAGGTPKGRSAVGFNIKDLYNQETLDDWDSKYNTNDPHVLIKAHKTETTKGLSAVGRQVAWSPEGEWCVVVGSNSRVMVLQRWANSETSHPAEEAE</sequence>
<dbReference type="SUPFAM" id="SSF50978">
    <property type="entry name" value="WD40 repeat-like"/>
    <property type="match status" value="1"/>
</dbReference>
<name>A0ABP0BMY3_9PEZI</name>
<evidence type="ECO:0000313" key="8">
    <source>
        <dbReference type="EMBL" id="CAK7220871.1"/>
    </source>
</evidence>
<evidence type="ECO:0000256" key="1">
    <source>
        <dbReference type="ARBA" id="ARBA00008075"/>
    </source>
</evidence>
<evidence type="ECO:0008006" key="10">
    <source>
        <dbReference type="Google" id="ProtNLM"/>
    </source>
</evidence>
<dbReference type="Proteomes" id="UP001642405">
    <property type="component" value="Unassembled WGS sequence"/>
</dbReference>
<evidence type="ECO:0000256" key="6">
    <source>
        <dbReference type="PROSITE-ProRule" id="PRU00221"/>
    </source>
</evidence>
<protein>
    <recommendedName>
        <fullName evidence="10">Polycomb protein EED</fullName>
    </recommendedName>
</protein>
<evidence type="ECO:0000256" key="2">
    <source>
        <dbReference type="ARBA" id="ARBA00022574"/>
    </source>
</evidence>
<proteinExistence type="inferred from homology"/>
<reference evidence="8 9" key="1">
    <citation type="submission" date="2024-01" db="EMBL/GenBank/DDBJ databases">
        <authorList>
            <person name="Allen C."/>
            <person name="Tagirdzhanova G."/>
        </authorList>
    </citation>
    <scope>NUCLEOTIDE SEQUENCE [LARGE SCALE GENOMIC DNA]</scope>
</reference>
<dbReference type="InterPro" id="IPR036322">
    <property type="entry name" value="WD40_repeat_dom_sf"/>
</dbReference>
<dbReference type="InterPro" id="IPR001680">
    <property type="entry name" value="WD40_rpt"/>
</dbReference>